<comment type="caution">
    <text evidence="1">The sequence shown here is derived from an EMBL/GenBank/DDBJ whole genome shotgun (WGS) entry which is preliminary data.</text>
</comment>
<proteinExistence type="predicted"/>
<protein>
    <submittedName>
        <fullName evidence="1">Uncharacterized protein</fullName>
    </submittedName>
</protein>
<sequence length="86" mass="10103">MTNDKLIIDQVHAYKKLVSNILAKGMKMSEILQANVLIEKLLKYWYDYCNLLKHKKNDISLDDLISHLKIEEANRLKDKAVVSFKR</sequence>
<dbReference type="EMBL" id="JARKNE010000007">
    <property type="protein sequence ID" value="KAK5819913.1"/>
    <property type="molecule type" value="Genomic_DNA"/>
</dbReference>
<accession>A0ABR0PFA9</accession>
<reference evidence="1 2" key="1">
    <citation type="submission" date="2023-03" db="EMBL/GenBank/DDBJ databases">
        <title>WGS of Gossypium arboreum.</title>
        <authorList>
            <person name="Yu D."/>
        </authorList>
    </citation>
    <scope>NUCLEOTIDE SEQUENCE [LARGE SCALE GENOMIC DNA]</scope>
    <source>
        <tissue evidence="1">Leaf</tissue>
    </source>
</reference>
<dbReference type="Pfam" id="PF14223">
    <property type="entry name" value="Retrotran_gag_2"/>
    <property type="match status" value="1"/>
</dbReference>
<gene>
    <name evidence="1" type="ORF">PVK06_024947</name>
</gene>
<dbReference type="Proteomes" id="UP001358586">
    <property type="component" value="Chromosome 7"/>
</dbReference>
<name>A0ABR0PFA9_GOSAR</name>
<evidence type="ECO:0000313" key="1">
    <source>
        <dbReference type="EMBL" id="KAK5819913.1"/>
    </source>
</evidence>
<evidence type="ECO:0000313" key="2">
    <source>
        <dbReference type="Proteomes" id="UP001358586"/>
    </source>
</evidence>
<organism evidence="1 2">
    <name type="scientific">Gossypium arboreum</name>
    <name type="common">Tree cotton</name>
    <name type="synonym">Gossypium nanking</name>
    <dbReference type="NCBI Taxonomy" id="29729"/>
    <lineage>
        <taxon>Eukaryota</taxon>
        <taxon>Viridiplantae</taxon>
        <taxon>Streptophyta</taxon>
        <taxon>Embryophyta</taxon>
        <taxon>Tracheophyta</taxon>
        <taxon>Spermatophyta</taxon>
        <taxon>Magnoliopsida</taxon>
        <taxon>eudicotyledons</taxon>
        <taxon>Gunneridae</taxon>
        <taxon>Pentapetalae</taxon>
        <taxon>rosids</taxon>
        <taxon>malvids</taxon>
        <taxon>Malvales</taxon>
        <taxon>Malvaceae</taxon>
        <taxon>Malvoideae</taxon>
        <taxon>Gossypium</taxon>
    </lineage>
</organism>
<keyword evidence="2" id="KW-1185">Reference proteome</keyword>